<feature type="compositionally biased region" description="Basic and acidic residues" evidence="1">
    <location>
        <begin position="222"/>
        <end position="231"/>
    </location>
</feature>
<evidence type="ECO:0000313" key="3">
    <source>
        <dbReference type="Proteomes" id="UP000257706"/>
    </source>
</evidence>
<feature type="compositionally biased region" description="Low complexity" evidence="1">
    <location>
        <begin position="232"/>
        <end position="241"/>
    </location>
</feature>
<proteinExistence type="predicted"/>
<accession>A0A3B9IF49</accession>
<protein>
    <submittedName>
        <fullName evidence="2">Peptidase</fullName>
    </submittedName>
</protein>
<dbReference type="AlphaFoldDB" id="A0A3B9IF49"/>
<dbReference type="EMBL" id="DMAI01000003">
    <property type="protein sequence ID" value="HAE45849.1"/>
    <property type="molecule type" value="Genomic_DNA"/>
</dbReference>
<comment type="caution">
    <text evidence="2">The sequence shown here is derived from an EMBL/GenBank/DDBJ whole genome shotgun (WGS) entry which is preliminary data.</text>
</comment>
<evidence type="ECO:0000256" key="1">
    <source>
        <dbReference type="SAM" id="MobiDB-lite"/>
    </source>
</evidence>
<evidence type="ECO:0000313" key="2">
    <source>
        <dbReference type="EMBL" id="HAE45849.1"/>
    </source>
</evidence>
<feature type="region of interest" description="Disordered" evidence="1">
    <location>
        <begin position="204"/>
        <end position="249"/>
    </location>
</feature>
<name>A0A3B9IF49_9PROT</name>
<sequence>MKPIEVLSLGSHHPASGGPPLTFGPRELDEIASSYDPKLHRAPIVIGHPRTDDPAWGWIAAVRVEGGRLVAVPEAVDPEFADLVRAERYAKVSVRLYPPDAPSNPTPGRWHLRHVGFLGATPPAVKGLRPIEFGDAADCIDIELSEGAAPIRATGRGLEIVTRTLRRVRDWLTETQGAEAADRIISAAELAAADQEARDAAGYHPLPAEDQAPGPAFAEPSRAPKSEEERMTATTTPAPTGGDREADLARREQEIAAREAAQIQRERDAAEALRRQRIADDRMAVAQAVEAGRLPRSLQARAEAVFAELATADGSVEFAEGGEVVKTSARQALRDLIASLPLPVHTGEIAAPDADGPSFAEQTDATAVAAMIEDLIATERARGRILSHADAVAQLRRRGGA</sequence>
<reference evidence="2 3" key="1">
    <citation type="journal article" date="2018" name="Nat. Biotechnol.">
        <title>A standardized bacterial taxonomy based on genome phylogeny substantially revises the tree of life.</title>
        <authorList>
            <person name="Parks D.H."/>
            <person name="Chuvochina M."/>
            <person name="Waite D.W."/>
            <person name="Rinke C."/>
            <person name="Skarshewski A."/>
            <person name="Chaumeil P.A."/>
            <person name="Hugenholtz P."/>
        </authorList>
    </citation>
    <scope>NUCLEOTIDE SEQUENCE [LARGE SCALE GENOMIC DNA]</scope>
    <source>
        <strain evidence="2">UBA8739</strain>
    </source>
</reference>
<gene>
    <name evidence="2" type="ORF">DCK97_00355</name>
</gene>
<organism evidence="2 3">
    <name type="scientific">Tistrella mobilis</name>
    <dbReference type="NCBI Taxonomy" id="171437"/>
    <lineage>
        <taxon>Bacteria</taxon>
        <taxon>Pseudomonadati</taxon>
        <taxon>Pseudomonadota</taxon>
        <taxon>Alphaproteobacteria</taxon>
        <taxon>Geminicoccales</taxon>
        <taxon>Geminicoccaceae</taxon>
        <taxon>Tistrella</taxon>
    </lineage>
</organism>
<dbReference type="Proteomes" id="UP000257706">
    <property type="component" value="Unassembled WGS sequence"/>
</dbReference>